<organism evidence="1 2">
    <name type="scientific">Neoarthrinium moseri</name>
    <dbReference type="NCBI Taxonomy" id="1658444"/>
    <lineage>
        <taxon>Eukaryota</taxon>
        <taxon>Fungi</taxon>
        <taxon>Dikarya</taxon>
        <taxon>Ascomycota</taxon>
        <taxon>Pezizomycotina</taxon>
        <taxon>Sordariomycetes</taxon>
        <taxon>Xylariomycetidae</taxon>
        <taxon>Amphisphaeriales</taxon>
        <taxon>Apiosporaceae</taxon>
        <taxon>Neoarthrinium</taxon>
    </lineage>
</organism>
<gene>
    <name evidence="1" type="ORF">JX265_010671</name>
</gene>
<dbReference type="EMBL" id="JAFIMR010000036">
    <property type="protein sequence ID" value="KAI1858578.1"/>
    <property type="molecule type" value="Genomic_DNA"/>
</dbReference>
<keyword evidence="2" id="KW-1185">Reference proteome</keyword>
<protein>
    <submittedName>
        <fullName evidence="1">Uncharacterized protein</fullName>
    </submittedName>
</protein>
<name>A0A9P9WDI7_9PEZI</name>
<dbReference type="Proteomes" id="UP000829685">
    <property type="component" value="Unassembled WGS sequence"/>
</dbReference>
<dbReference type="AlphaFoldDB" id="A0A9P9WDI7"/>
<sequence length="227" mass="24128">MIIGIVFTAEYYATYYASGAWIFTKERNDTAQLQSHGGKQAAMESPMPKITGEGGDEAFTKSLWVSEVNGFYKAAACDNVTSCAAYDQPPGLACFASRSSSSGIYCFANQTSYHHPEADRSVMCPQHLLECDKKDGGGCCPYGTLCATEGCLIYTMKPPKSTGSTAPTTSTGPPFVIATAHKIGEVPQSKGVEGYIPYTFGYTSNPALKEGALGCALLVAWMMVLIG</sequence>
<proteinExistence type="predicted"/>
<evidence type="ECO:0000313" key="2">
    <source>
        <dbReference type="Proteomes" id="UP000829685"/>
    </source>
</evidence>
<accession>A0A9P9WDI7</accession>
<reference evidence="1" key="1">
    <citation type="submission" date="2021-03" db="EMBL/GenBank/DDBJ databases">
        <title>Revisited historic fungal species revealed as producer of novel bioactive compounds through whole genome sequencing and comparative genomics.</title>
        <authorList>
            <person name="Vignolle G.A."/>
            <person name="Hochenegger N."/>
            <person name="Mach R.L."/>
            <person name="Mach-Aigner A.R."/>
            <person name="Javad Rahimi M."/>
            <person name="Salim K.A."/>
            <person name="Chan C.M."/>
            <person name="Lim L.B.L."/>
            <person name="Cai F."/>
            <person name="Druzhinina I.S."/>
            <person name="U'Ren J.M."/>
            <person name="Derntl C."/>
        </authorList>
    </citation>
    <scope>NUCLEOTIDE SEQUENCE</scope>
    <source>
        <strain evidence="1">TUCIM 5799</strain>
    </source>
</reference>
<evidence type="ECO:0000313" key="1">
    <source>
        <dbReference type="EMBL" id="KAI1858578.1"/>
    </source>
</evidence>
<comment type="caution">
    <text evidence="1">The sequence shown here is derived from an EMBL/GenBank/DDBJ whole genome shotgun (WGS) entry which is preliminary data.</text>
</comment>